<sequence>MRLSDGEGERESTSAKSLIPGVGMKQVVSPFGKYMAITSDTPMRTLNSSPWGGGYGLHRVLMNRQVDKTYNETDPLLEMEAFIAREGLDPQDTAGMLTAAWVNDVGFNELAWPLEEEESAKSEDDAASVGETLRVSAWVTVGLGNKARAGAMLPASSLYPGTINTIVVIEGRLTDAAMVNAVITATEAKAAALQSMNITINGQIATGTSTDAVLIAATNRGTTYRYAGTATTLGYLIGRTVHEAILVSGQLYELAMSRRAAAQ</sequence>
<dbReference type="EMBL" id="LYPB01000090">
    <property type="protein sequence ID" value="OAS14320.1"/>
    <property type="molecule type" value="Genomic_DNA"/>
</dbReference>
<reference evidence="1 2" key="1">
    <citation type="submission" date="2016-05" db="EMBL/GenBank/DDBJ databases">
        <title>Paenibacillus sp. 1ZS3-15 nov., isolated from the rhizosphere soil.</title>
        <authorList>
            <person name="Zhang X.X."/>
            <person name="Zhang J."/>
        </authorList>
    </citation>
    <scope>NUCLEOTIDE SEQUENCE [LARGE SCALE GENOMIC DNA]</scope>
    <source>
        <strain evidence="1 2">1ZS3-15</strain>
    </source>
</reference>
<proteinExistence type="predicted"/>
<accession>A0A197ZZE9</accession>
<evidence type="ECO:0008006" key="3">
    <source>
        <dbReference type="Google" id="ProtNLM"/>
    </source>
</evidence>
<organism evidence="1 2">
    <name type="scientific">Paenibacillus oryzisoli</name>
    <dbReference type="NCBI Taxonomy" id="1850517"/>
    <lineage>
        <taxon>Bacteria</taxon>
        <taxon>Bacillati</taxon>
        <taxon>Bacillota</taxon>
        <taxon>Bacilli</taxon>
        <taxon>Bacillales</taxon>
        <taxon>Paenibacillaceae</taxon>
        <taxon>Paenibacillus</taxon>
    </lineage>
</organism>
<comment type="caution">
    <text evidence="1">The sequence shown here is derived from an EMBL/GenBank/DDBJ whole genome shotgun (WGS) entry which is preliminary data.</text>
</comment>
<dbReference type="OrthoDB" id="34339at2"/>
<dbReference type="STRING" id="1850517.A8708_13040"/>
<name>A0A197ZZE9_9BACL</name>
<protein>
    <recommendedName>
        <fullName evidence="3">Adenosylcobinamide amidohydrolase</fullName>
    </recommendedName>
</protein>
<dbReference type="Pfam" id="PF01955">
    <property type="entry name" value="CbiZ"/>
    <property type="match status" value="2"/>
</dbReference>
<dbReference type="PANTHER" id="PTHR35336">
    <property type="entry name" value="ADENOSYLCOBINAMIDE AMIDOHYDROLASE"/>
    <property type="match status" value="1"/>
</dbReference>
<dbReference type="PANTHER" id="PTHR35336:SF5">
    <property type="entry name" value="ADENOSYLCOBINAMIDE AMIDOHYDROLASE"/>
    <property type="match status" value="1"/>
</dbReference>
<dbReference type="Proteomes" id="UP000078454">
    <property type="component" value="Unassembled WGS sequence"/>
</dbReference>
<keyword evidence="2" id="KW-1185">Reference proteome</keyword>
<gene>
    <name evidence="1" type="ORF">A8708_13040</name>
</gene>
<dbReference type="AlphaFoldDB" id="A0A197ZZE9"/>
<evidence type="ECO:0000313" key="1">
    <source>
        <dbReference type="EMBL" id="OAS14320.1"/>
    </source>
</evidence>
<dbReference type="InterPro" id="IPR052209">
    <property type="entry name" value="CbiZ"/>
</dbReference>
<evidence type="ECO:0000313" key="2">
    <source>
        <dbReference type="Proteomes" id="UP000078454"/>
    </source>
</evidence>
<dbReference type="InterPro" id="IPR002808">
    <property type="entry name" value="AdoCbi_amidolase"/>
</dbReference>
<dbReference type="RefSeq" id="WP_068669826.1">
    <property type="nucleotide sequence ID" value="NZ_LYPB01000090.1"/>
</dbReference>